<dbReference type="Gene3D" id="3.40.50.1000">
    <property type="entry name" value="HAD superfamily/HAD-like"/>
    <property type="match status" value="1"/>
</dbReference>
<accession>A0ABP7FY93</accession>
<dbReference type="InterPro" id="IPR023214">
    <property type="entry name" value="HAD_sf"/>
</dbReference>
<dbReference type="PANTHER" id="PTHR21485">
    <property type="entry name" value="HAD SUPERFAMILY MEMBERS CMAS AND KDSC"/>
    <property type="match status" value="1"/>
</dbReference>
<evidence type="ECO:0000256" key="5">
    <source>
        <dbReference type="ARBA" id="ARBA00010726"/>
    </source>
</evidence>
<comment type="similarity">
    <text evidence="5">Belongs to the CMP-NeuNAc synthase family.</text>
</comment>
<name>A0ABP7FY93_9ACTN</name>
<sequence>MKNVTPVGGRPLVTRAVESCLRATRVDSVVVSTDSDEIAAVARLAGARVVARPDEIAGDTATSESALLHTLDHLAEEGERPEVTVFVQCTSPFIDPEDIDAAVDSVVSGRADSVFAAVQTYEFLWRAAPEGARGINHDHRHRPRRQDREPHYRETGAFYAFRTEGFREHRHRFFGQIGIQEVPETHAVEVDTPAELEVVRALAAVLDRPLPVDVDAVVTDFDGVHTDDGAQVDQEGREAVIVSRSDGMGVRLLREAGVRFCILSTEVNPVVRARADKLRVPVTHGLSDKRAALLKWISDEGLDPARVAYVGNDVNDLACMAEVGWPIAVPDAHSRVLAAARLVLSRPGGAGAVREVCDRVLAARKG</sequence>
<comment type="cofactor">
    <cofactor evidence="2">
        <name>Mg(2+)</name>
        <dbReference type="ChEBI" id="CHEBI:18420"/>
    </cofactor>
</comment>
<dbReference type="SFLD" id="SFLDG01136">
    <property type="entry name" value="C1.6:_Phosphoserine_Phosphatas"/>
    <property type="match status" value="1"/>
</dbReference>
<comment type="subunit">
    <text evidence="6">Homotetramer.</text>
</comment>
<evidence type="ECO:0000256" key="2">
    <source>
        <dbReference type="ARBA" id="ARBA00001946"/>
    </source>
</evidence>
<evidence type="ECO:0000256" key="4">
    <source>
        <dbReference type="ARBA" id="ARBA00005893"/>
    </source>
</evidence>
<comment type="catalytic activity">
    <reaction evidence="1">
        <text>an N-acylneuraminate + CTP = a CMP-N-acyl-beta-neuraminate + diphosphate</text>
        <dbReference type="Rhea" id="RHEA:11344"/>
        <dbReference type="ChEBI" id="CHEBI:33019"/>
        <dbReference type="ChEBI" id="CHEBI:37563"/>
        <dbReference type="ChEBI" id="CHEBI:60073"/>
        <dbReference type="ChEBI" id="CHEBI:68671"/>
        <dbReference type="EC" id="2.7.7.43"/>
    </reaction>
</comment>
<dbReference type="Proteomes" id="UP001500908">
    <property type="component" value="Unassembled WGS sequence"/>
</dbReference>
<dbReference type="Pfam" id="PF08282">
    <property type="entry name" value="Hydrolase_3"/>
    <property type="match status" value="1"/>
</dbReference>
<keyword evidence="10" id="KW-0460">Magnesium</keyword>
<keyword evidence="11" id="KW-0548">Nucleotidyltransferase</keyword>
<keyword evidence="12" id="KW-1185">Reference proteome</keyword>
<dbReference type="InterPro" id="IPR050793">
    <property type="entry name" value="CMP-NeuNAc_synthase"/>
</dbReference>
<gene>
    <name evidence="11" type="ORF">GCM10022402_32260</name>
</gene>
<evidence type="ECO:0000256" key="7">
    <source>
        <dbReference type="ARBA" id="ARBA00012491"/>
    </source>
</evidence>
<proteinExistence type="inferred from homology"/>
<dbReference type="PANTHER" id="PTHR21485:SF3">
    <property type="entry name" value="N-ACYLNEURAMINATE CYTIDYLYLTRANSFERASE"/>
    <property type="match status" value="1"/>
</dbReference>
<protein>
    <recommendedName>
        <fullName evidence="7">N-acylneuraminate cytidylyltransferase</fullName>
        <ecNumber evidence="7">2.7.7.43</ecNumber>
    </recommendedName>
</protein>
<dbReference type="RefSeq" id="WP_344972641.1">
    <property type="nucleotide sequence ID" value="NZ_BAABDD010000015.1"/>
</dbReference>
<dbReference type="InterPro" id="IPR029044">
    <property type="entry name" value="Nucleotide-diphossugar_trans"/>
</dbReference>
<keyword evidence="9" id="KW-0378">Hydrolase</keyword>
<evidence type="ECO:0000256" key="1">
    <source>
        <dbReference type="ARBA" id="ARBA00001862"/>
    </source>
</evidence>
<reference evidence="12" key="1">
    <citation type="journal article" date="2019" name="Int. J. Syst. Evol. Microbiol.">
        <title>The Global Catalogue of Microorganisms (GCM) 10K type strain sequencing project: providing services to taxonomists for standard genome sequencing and annotation.</title>
        <authorList>
            <consortium name="The Broad Institute Genomics Platform"/>
            <consortium name="The Broad Institute Genome Sequencing Center for Infectious Disease"/>
            <person name="Wu L."/>
            <person name="Ma J."/>
        </authorList>
    </citation>
    <scope>NUCLEOTIDE SEQUENCE [LARGE SCALE GENOMIC DNA]</scope>
    <source>
        <strain evidence="12">JCM 17137</strain>
    </source>
</reference>
<dbReference type="SFLD" id="SFLDS00003">
    <property type="entry name" value="Haloacid_Dehalogenase"/>
    <property type="match status" value="1"/>
</dbReference>
<comment type="similarity">
    <text evidence="4">Belongs to the KdsC family.</text>
</comment>
<dbReference type="Gene3D" id="3.90.550.10">
    <property type="entry name" value="Spore Coat Polysaccharide Biosynthesis Protein SpsA, Chain A"/>
    <property type="match status" value="1"/>
</dbReference>
<evidence type="ECO:0000256" key="9">
    <source>
        <dbReference type="ARBA" id="ARBA00022801"/>
    </source>
</evidence>
<comment type="caution">
    <text evidence="11">The sequence shown here is derived from an EMBL/GenBank/DDBJ whole genome shotgun (WGS) entry which is preliminary data.</text>
</comment>
<dbReference type="Pfam" id="PF02348">
    <property type="entry name" value="CTP_transf_3"/>
    <property type="match status" value="1"/>
</dbReference>
<keyword evidence="8" id="KW-0479">Metal-binding</keyword>
<comment type="pathway">
    <text evidence="3">Amino-sugar metabolism; N-acetylneuraminate metabolism.</text>
</comment>
<dbReference type="SUPFAM" id="SSF53448">
    <property type="entry name" value="Nucleotide-diphospho-sugar transferases"/>
    <property type="match status" value="1"/>
</dbReference>
<dbReference type="InterPro" id="IPR036412">
    <property type="entry name" value="HAD-like_sf"/>
</dbReference>
<dbReference type="InterPro" id="IPR003329">
    <property type="entry name" value="Cytidylyl_trans"/>
</dbReference>
<evidence type="ECO:0000256" key="10">
    <source>
        <dbReference type="ARBA" id="ARBA00022842"/>
    </source>
</evidence>
<dbReference type="EC" id="2.7.7.43" evidence="7"/>
<evidence type="ECO:0000256" key="8">
    <source>
        <dbReference type="ARBA" id="ARBA00022723"/>
    </source>
</evidence>
<evidence type="ECO:0000256" key="6">
    <source>
        <dbReference type="ARBA" id="ARBA00011881"/>
    </source>
</evidence>
<evidence type="ECO:0000256" key="3">
    <source>
        <dbReference type="ARBA" id="ARBA00005141"/>
    </source>
</evidence>
<evidence type="ECO:0000313" key="12">
    <source>
        <dbReference type="Proteomes" id="UP001500908"/>
    </source>
</evidence>
<evidence type="ECO:0000313" key="11">
    <source>
        <dbReference type="EMBL" id="GAA3750651.1"/>
    </source>
</evidence>
<organism evidence="11 12">
    <name type="scientific">Salinactinospora qingdaonensis</name>
    <dbReference type="NCBI Taxonomy" id="702744"/>
    <lineage>
        <taxon>Bacteria</taxon>
        <taxon>Bacillati</taxon>
        <taxon>Actinomycetota</taxon>
        <taxon>Actinomycetes</taxon>
        <taxon>Streptosporangiales</taxon>
        <taxon>Nocardiopsidaceae</taxon>
        <taxon>Salinactinospora</taxon>
    </lineage>
</organism>
<dbReference type="EMBL" id="BAABDD010000015">
    <property type="protein sequence ID" value="GAA3750651.1"/>
    <property type="molecule type" value="Genomic_DNA"/>
</dbReference>
<keyword evidence="11" id="KW-0808">Transferase</keyword>
<dbReference type="SUPFAM" id="SSF56784">
    <property type="entry name" value="HAD-like"/>
    <property type="match status" value="1"/>
</dbReference>
<dbReference type="SFLD" id="SFLDG01138">
    <property type="entry name" value="C1.6.2:_Deoxy-d-mannose-octulo"/>
    <property type="match status" value="1"/>
</dbReference>
<dbReference type="InterPro" id="IPR010023">
    <property type="entry name" value="KdsC_fam"/>
</dbReference>
<dbReference type="CDD" id="cd02513">
    <property type="entry name" value="CMP-NeuAc_Synthase"/>
    <property type="match status" value="1"/>
</dbReference>
<dbReference type="GO" id="GO:0016779">
    <property type="term" value="F:nucleotidyltransferase activity"/>
    <property type="evidence" value="ECO:0007669"/>
    <property type="project" value="UniProtKB-KW"/>
</dbReference>